<dbReference type="STRING" id="1178516.AWR27_12955"/>
<organism evidence="2 3">
    <name type="scientific">Spirosoma montaniterrae</name>
    <dbReference type="NCBI Taxonomy" id="1178516"/>
    <lineage>
        <taxon>Bacteria</taxon>
        <taxon>Pseudomonadati</taxon>
        <taxon>Bacteroidota</taxon>
        <taxon>Cytophagia</taxon>
        <taxon>Cytophagales</taxon>
        <taxon>Cytophagaceae</taxon>
        <taxon>Spirosoma</taxon>
    </lineage>
</organism>
<dbReference type="RefSeq" id="WP_077131572.1">
    <property type="nucleotide sequence ID" value="NZ_CP014263.1"/>
</dbReference>
<dbReference type="AlphaFoldDB" id="A0A1P9WXR6"/>
<evidence type="ECO:0000313" key="2">
    <source>
        <dbReference type="EMBL" id="AQG80150.1"/>
    </source>
</evidence>
<dbReference type="Proteomes" id="UP000187941">
    <property type="component" value="Chromosome"/>
</dbReference>
<sequence length="67" mass="7216">MKNQRTTSSELPALGQNELQQTSGGSLVGRIRPLPFPVFPKPLPMPLPFPIGGPIVNLPIELYPPVA</sequence>
<feature type="region of interest" description="Disordered" evidence="1">
    <location>
        <begin position="1"/>
        <end position="26"/>
    </location>
</feature>
<name>A0A1P9WXR6_9BACT</name>
<feature type="compositionally biased region" description="Polar residues" evidence="1">
    <location>
        <begin position="1"/>
        <end position="10"/>
    </location>
</feature>
<dbReference type="EMBL" id="CP014263">
    <property type="protein sequence ID" value="AQG80150.1"/>
    <property type="molecule type" value="Genomic_DNA"/>
</dbReference>
<dbReference type="KEGG" id="smon:AWR27_12955"/>
<evidence type="ECO:0000313" key="3">
    <source>
        <dbReference type="Proteomes" id="UP000187941"/>
    </source>
</evidence>
<gene>
    <name evidence="2" type="ORF">AWR27_12955</name>
</gene>
<reference evidence="2 3" key="1">
    <citation type="submission" date="2016-01" db="EMBL/GenBank/DDBJ databases">
        <authorList>
            <person name="Oliw E.H."/>
        </authorList>
    </citation>
    <scope>NUCLEOTIDE SEQUENCE [LARGE SCALE GENOMIC DNA]</scope>
    <source>
        <strain evidence="2 3">DY10</strain>
    </source>
</reference>
<protein>
    <submittedName>
        <fullName evidence="2">Uncharacterized protein</fullName>
    </submittedName>
</protein>
<proteinExistence type="predicted"/>
<evidence type="ECO:0000256" key="1">
    <source>
        <dbReference type="SAM" id="MobiDB-lite"/>
    </source>
</evidence>
<accession>A0A1P9WXR6</accession>
<keyword evidence="3" id="KW-1185">Reference proteome</keyword>